<evidence type="ECO:0000256" key="5">
    <source>
        <dbReference type="ARBA" id="ARBA00023136"/>
    </source>
</evidence>
<sequence>MYRIVGSNNLSEKISPKSLLIFIGAGAIVLFLLFEVRDGVSDDRYEFVVEEGETRVSKEFIFSEKKPLSSLHLDDILGPYDVEQYKLDDGTLTGDEIFVWYAFYDRRDPEGPRIRILANTVCKELKIEDVVVEMSPNVRLALAWVEVLGSAGCTGGVGGHCRLQETDLSTVVYRGEIPDEISIIRKGKKVKVKLHVMPTEYKDEINSCIIAPLFWYNDWPRLFVFFEWWKRNKIHKILLHIHSISAPTKKVIDYYVKQGLVEVRPFPLMPFTKQYNPNNHAYYSSEHMTTFFCSIWSNTQYTTMNDVDELFHVVNRSETLLDVARRQMGSNSNSGVGAVGLPHHALGFPGGIAPEPWDFEKFQQMAFVKETHPFAEARSGKYIYKTKYAKLPGIHGMRLFYAKKYFEMLPKEQAVYLHMRNEFTNISKPRIFPDFKLFEDQALLEMSQILNEIFSDGPPSFKFPETRVKVDDCIQRALVEIRDQDCIKPTGTTCYAALKDLDEWLYAKPIEDSRFLYV</sequence>
<dbReference type="InterPro" id="IPR008166">
    <property type="entry name" value="Glyco_transf_92"/>
</dbReference>
<dbReference type="AlphaFoldDB" id="A0AAF3EI21"/>
<dbReference type="PANTHER" id="PTHR47024:SF1">
    <property type="entry name" value="GLYCOSYLTRANSFERASE FAMILY 92 PROTEIN"/>
    <property type="match status" value="1"/>
</dbReference>
<evidence type="ECO:0000256" key="2">
    <source>
        <dbReference type="ARBA" id="ARBA00007647"/>
    </source>
</evidence>
<dbReference type="PANTHER" id="PTHR47024">
    <property type="entry name" value="BIOFILM ABSENT ON HEAD (AFTER YERSINIA EXPOSURE)-RELATED"/>
    <property type="match status" value="1"/>
</dbReference>
<dbReference type="GO" id="GO:0016020">
    <property type="term" value="C:membrane"/>
    <property type="evidence" value="ECO:0007669"/>
    <property type="project" value="UniProtKB-SubCell"/>
</dbReference>
<keyword evidence="7" id="KW-1185">Reference proteome</keyword>
<dbReference type="WBParaSite" id="MBELARI_LOCUS13627.1">
    <property type="protein sequence ID" value="MBELARI_LOCUS13627.1"/>
    <property type="gene ID" value="MBELARI_LOCUS13627"/>
</dbReference>
<evidence type="ECO:0000256" key="4">
    <source>
        <dbReference type="ARBA" id="ARBA00022679"/>
    </source>
</evidence>
<comment type="similarity">
    <text evidence="2 6">Belongs to the glycosyltransferase 92 family.</text>
</comment>
<accession>A0AAF3EI21</accession>
<keyword evidence="4 6" id="KW-0808">Transferase</keyword>
<evidence type="ECO:0000313" key="8">
    <source>
        <dbReference type="WBParaSite" id="MBELARI_LOCUS13627.1"/>
    </source>
</evidence>
<dbReference type="Pfam" id="PF01697">
    <property type="entry name" value="Glyco_transf_92"/>
    <property type="match status" value="1"/>
</dbReference>
<evidence type="ECO:0000256" key="1">
    <source>
        <dbReference type="ARBA" id="ARBA00004167"/>
    </source>
</evidence>
<protein>
    <recommendedName>
        <fullName evidence="6">Glycosyltransferase family 92 protein</fullName>
        <ecNumber evidence="6">2.4.1.-</ecNumber>
    </recommendedName>
</protein>
<keyword evidence="5 6" id="KW-0472">Membrane</keyword>
<keyword evidence="3 6" id="KW-0328">Glycosyltransferase</keyword>
<evidence type="ECO:0000313" key="7">
    <source>
        <dbReference type="Proteomes" id="UP000887575"/>
    </source>
</evidence>
<keyword evidence="6" id="KW-0812">Transmembrane</keyword>
<reference evidence="8" key="1">
    <citation type="submission" date="2024-02" db="UniProtKB">
        <authorList>
            <consortium name="WormBaseParasite"/>
        </authorList>
    </citation>
    <scope>IDENTIFICATION</scope>
</reference>
<name>A0AAF3EI21_9BILA</name>
<evidence type="ECO:0000256" key="3">
    <source>
        <dbReference type="ARBA" id="ARBA00022676"/>
    </source>
</evidence>
<evidence type="ECO:0000256" key="6">
    <source>
        <dbReference type="RuleBase" id="RU366017"/>
    </source>
</evidence>
<proteinExistence type="inferred from homology"/>
<keyword evidence="6" id="KW-1133">Transmembrane helix</keyword>
<dbReference type="EC" id="2.4.1.-" evidence="6"/>
<comment type="subcellular location">
    <subcellularLocation>
        <location evidence="1">Membrane</location>
        <topology evidence="1">Single-pass membrane protein</topology>
    </subcellularLocation>
</comment>
<organism evidence="7 8">
    <name type="scientific">Mesorhabditis belari</name>
    <dbReference type="NCBI Taxonomy" id="2138241"/>
    <lineage>
        <taxon>Eukaryota</taxon>
        <taxon>Metazoa</taxon>
        <taxon>Ecdysozoa</taxon>
        <taxon>Nematoda</taxon>
        <taxon>Chromadorea</taxon>
        <taxon>Rhabditida</taxon>
        <taxon>Rhabditina</taxon>
        <taxon>Rhabditomorpha</taxon>
        <taxon>Rhabditoidea</taxon>
        <taxon>Rhabditidae</taxon>
        <taxon>Mesorhabditinae</taxon>
        <taxon>Mesorhabditis</taxon>
    </lineage>
</organism>
<dbReference type="GO" id="GO:0016757">
    <property type="term" value="F:glycosyltransferase activity"/>
    <property type="evidence" value="ECO:0007669"/>
    <property type="project" value="UniProtKB-UniRule"/>
</dbReference>
<dbReference type="Proteomes" id="UP000887575">
    <property type="component" value="Unassembled WGS sequence"/>
</dbReference>
<feature type="transmembrane region" description="Helical" evidence="6">
    <location>
        <begin position="18"/>
        <end position="36"/>
    </location>
</feature>